<reference evidence="1 2" key="1">
    <citation type="journal article" date="2011" name="J. Bacteriol.">
        <title>Complete genome sequence of the thermoacidophilic crenarchaeon Thermoproteus uzoniensis 768-20.</title>
        <authorList>
            <person name="Mardanov A.V."/>
            <person name="Gumerov V.M."/>
            <person name="Beletsky A.V."/>
            <person name="Prokofeva M.I."/>
            <person name="Bonch-Osmolovskaya E.A."/>
            <person name="Ravin N.V."/>
            <person name="Skryabin K.G."/>
        </authorList>
    </citation>
    <scope>NUCLEOTIDE SEQUENCE [LARGE SCALE GENOMIC DNA]</scope>
    <source>
        <strain evidence="1 2">768-20</strain>
    </source>
</reference>
<name>F2L0U3_THEU7</name>
<dbReference type="AlphaFoldDB" id="F2L0U3"/>
<dbReference type="EMBL" id="CP002590">
    <property type="protein sequence ID" value="AEA12758.1"/>
    <property type="molecule type" value="Genomic_DNA"/>
</dbReference>
<dbReference type="HOGENOM" id="CLU_1458264_0_0_2"/>
<sequence>MRTSGTTDICIYFVEGDDDERALLAWCGWSRPEAPFAGELSRRIGAVEELLGKYRRITAGGRYPVRKYVAGGKAVVVVKFAQISNWRGVFQFVSERRERLNDYARCVTIVFDCDAPAESCARLRDGVETLNCADPRQCCVGASGVALLSICDGVSLLSLVPRLEDLSGVACSCACCEHCEGRRGP</sequence>
<dbReference type="OrthoDB" id="376492at2157"/>
<evidence type="ECO:0000313" key="1">
    <source>
        <dbReference type="EMBL" id="AEA12758.1"/>
    </source>
</evidence>
<dbReference type="eggNOG" id="arCOG11746">
    <property type="taxonomic scope" value="Archaea"/>
</dbReference>
<reference key="2">
    <citation type="submission" date="2011-03" db="EMBL/GenBank/DDBJ databases">
        <title>Complete genome sequence of the thermoacidophilic crenarchaeon Thermoproteus uzoniensis 768-20.</title>
        <authorList>
            <person name="Mardanov A.V."/>
            <person name="Gumerov V.M."/>
            <person name="Beletsky A.V."/>
            <person name="Prokofeva M.I."/>
            <person name="Bonch-Osmolovskaya E.A."/>
            <person name="Ravin N.V."/>
            <person name="Skryabin K.G."/>
        </authorList>
    </citation>
    <scope>NUCLEOTIDE SEQUENCE</scope>
    <source>
        <strain>768-20</strain>
    </source>
</reference>
<organism evidence="1 2">
    <name type="scientific">Thermoproteus uzoniensis (strain 768-20)</name>
    <dbReference type="NCBI Taxonomy" id="999630"/>
    <lineage>
        <taxon>Archaea</taxon>
        <taxon>Thermoproteota</taxon>
        <taxon>Thermoprotei</taxon>
        <taxon>Thermoproteales</taxon>
        <taxon>Thermoproteaceae</taxon>
        <taxon>Thermoproteus</taxon>
    </lineage>
</organism>
<protein>
    <submittedName>
        <fullName evidence="1">Uncharacterized protein</fullName>
    </submittedName>
</protein>
<dbReference type="GeneID" id="10360809"/>
<dbReference type="Proteomes" id="UP000008138">
    <property type="component" value="Chromosome"/>
</dbReference>
<gene>
    <name evidence="1" type="ordered locus">TUZN_1282</name>
</gene>
<proteinExistence type="predicted"/>
<dbReference type="RefSeq" id="WP_013680094.1">
    <property type="nucleotide sequence ID" value="NC_015315.1"/>
</dbReference>
<dbReference type="KEGG" id="tuz:TUZN_1282"/>
<keyword evidence="2" id="KW-1185">Reference proteome</keyword>
<evidence type="ECO:0000313" key="2">
    <source>
        <dbReference type="Proteomes" id="UP000008138"/>
    </source>
</evidence>
<accession>F2L0U3</accession>